<evidence type="ECO:0000313" key="3">
    <source>
        <dbReference type="WBParaSite" id="maker-unitig_41065-snap-gene-0.2-mRNA-1"/>
    </source>
</evidence>
<accession>A0A1I8FN58</accession>
<organism evidence="2 3">
    <name type="scientific">Macrostomum lignano</name>
    <dbReference type="NCBI Taxonomy" id="282301"/>
    <lineage>
        <taxon>Eukaryota</taxon>
        <taxon>Metazoa</taxon>
        <taxon>Spiralia</taxon>
        <taxon>Lophotrochozoa</taxon>
        <taxon>Platyhelminthes</taxon>
        <taxon>Rhabditophora</taxon>
        <taxon>Macrostomorpha</taxon>
        <taxon>Macrostomida</taxon>
        <taxon>Macrostomidae</taxon>
        <taxon>Macrostomum</taxon>
    </lineage>
</organism>
<feature type="compositionally biased region" description="Low complexity" evidence="1">
    <location>
        <begin position="55"/>
        <end position="67"/>
    </location>
</feature>
<sequence>TRRHSAGWRPGRVPRRGNSAQAASVAAGRRLRLYYSAVRLAVAAAYRSAISSCGARAGATPGPARGAQPESPGCTPRAAGRSCRPGFTAAPSCTGEDTILGRTADPCELFAPRTSAAGRTGRRGDAAGCGAEDLQVTAYDGERSRDGGERDPQAVCSTRKSTCRDKGFFIDPPKRPSRGGGRSIQMPMQMATKMTRTATEIAQPVQRGGAPLQASAASTAGANKQRYSAFRWRGQVYKLLGCCYLEPGSHKFANESTRRTSQQQQQQQPAKADKDSPYPDSVYTEAVSQDCL</sequence>
<feature type="region of interest" description="Disordered" evidence="1">
    <location>
        <begin position="1"/>
        <end position="22"/>
    </location>
</feature>
<dbReference type="Proteomes" id="UP000095280">
    <property type="component" value="Unplaced"/>
</dbReference>
<dbReference type="WBParaSite" id="maker-unitig_41065-snap-gene-0.2-mRNA-1">
    <property type="protein sequence ID" value="maker-unitig_41065-snap-gene-0.2-mRNA-1"/>
    <property type="gene ID" value="maker-unitig_41065-snap-gene-0.2"/>
</dbReference>
<feature type="region of interest" description="Disordered" evidence="1">
    <location>
        <begin position="138"/>
        <end position="157"/>
    </location>
</feature>
<name>A0A1I8FN58_9PLAT</name>
<reference evidence="3" key="1">
    <citation type="submission" date="2016-11" db="UniProtKB">
        <authorList>
            <consortium name="WormBaseParasite"/>
        </authorList>
    </citation>
    <scope>IDENTIFICATION</scope>
</reference>
<feature type="region of interest" description="Disordered" evidence="1">
    <location>
        <begin position="166"/>
        <end position="185"/>
    </location>
</feature>
<evidence type="ECO:0000256" key="1">
    <source>
        <dbReference type="SAM" id="MobiDB-lite"/>
    </source>
</evidence>
<feature type="compositionally biased region" description="Basic and acidic residues" evidence="1">
    <location>
        <begin position="140"/>
        <end position="152"/>
    </location>
</feature>
<proteinExistence type="predicted"/>
<evidence type="ECO:0000313" key="2">
    <source>
        <dbReference type="Proteomes" id="UP000095280"/>
    </source>
</evidence>
<feature type="region of interest" description="Disordered" evidence="1">
    <location>
        <begin position="55"/>
        <end position="81"/>
    </location>
</feature>
<keyword evidence="2" id="KW-1185">Reference proteome</keyword>
<dbReference type="AlphaFoldDB" id="A0A1I8FN58"/>
<feature type="region of interest" description="Disordered" evidence="1">
    <location>
        <begin position="253"/>
        <end position="292"/>
    </location>
</feature>
<protein>
    <submittedName>
        <fullName evidence="3">PH domain-containing protein</fullName>
    </submittedName>
</protein>